<keyword evidence="3" id="KW-1185">Reference proteome</keyword>
<name>A0A1Y1Z8B7_9PLEO</name>
<dbReference type="PANTHER" id="PTHR47939:SF1">
    <property type="entry name" value="OS04G0684500 PROTEIN"/>
    <property type="match status" value="1"/>
</dbReference>
<dbReference type="OrthoDB" id="185373at2759"/>
<evidence type="ECO:0000313" key="2">
    <source>
        <dbReference type="EMBL" id="ORY06519.1"/>
    </source>
</evidence>
<comment type="caution">
    <text evidence="2">The sequence shown here is derived from an EMBL/GenBank/DDBJ whole genome shotgun (WGS) entry which is preliminary data.</text>
</comment>
<dbReference type="EMBL" id="MCFA01000116">
    <property type="protein sequence ID" value="ORY06519.1"/>
    <property type="molecule type" value="Genomic_DNA"/>
</dbReference>
<dbReference type="AlphaFoldDB" id="A0A1Y1Z8B7"/>
<proteinExistence type="predicted"/>
<dbReference type="InterPro" id="IPR011990">
    <property type="entry name" value="TPR-like_helical_dom_sf"/>
</dbReference>
<sequence>MRLAARCALDSECVDEGVVFGVVWAEVCDSAKSMLAAVVAFWNYLPIELCYARAGSNSSRILHRNTSPQLTIQRLRNPNLARPRPTTKHASIVMQGIWSRTVRNPGTCRCVSCLSNTVALARRPGAARLRGPWVFGTPTSTFFYTAIFAAGLAIDGKAKRDRSEQWDVAFNLLRAEMSKKPARPPPLEELDPAVDSIVSGRHEEARDESIGVAGYMPPEEVWPNGVDWDFMFRTTGMELIEDPELLQRQFQIDFQTISEELWRILPFDSRAPGTQALEWPVNTGPEFIRHNLPPQSLWSYDHVREKSLRNRQTWKKLAIQELAVGVLIHRLLWQARAHRLSEDVRRTLPRTIFDIASFNRDKHLNVQGEMMDLINKLHGLPGELSVEEIQEAKSYKILPGMPQFYQDADGDFYYICQQMNAAVRRLFLDLESNNAGQMPVMITKVCHNLLVSTSAPDVQTFNILLAGLKRCGTPEMVDSVIRALYHCKIRPNEITTAAVLDHYIQTDRPEAFSEFVGYMRGIGGALMLARPDITINEASQGRLVRVSDRVIYQKVFPTPLVFNTLMLGALKFAGLGRALEIYYEMKEDGWGLDVPSLNHFLTDCVHRADLHTGLYVWEEINSLKQKAKKEHMTEAYSTMLSLCSVTGNTAAFNQVLMDLARRGFDRKRILNAAMKTTQKLRGTQDVAAPPQTADNVLFAISAYMDDTGSPQDERVQDERVQENQTDASKDEIPPVEDSEAAWASWLQHELGGPPKGGQCSVKPQ</sequence>
<evidence type="ECO:0008006" key="4">
    <source>
        <dbReference type="Google" id="ProtNLM"/>
    </source>
</evidence>
<evidence type="ECO:0000256" key="1">
    <source>
        <dbReference type="SAM" id="MobiDB-lite"/>
    </source>
</evidence>
<dbReference type="PANTHER" id="PTHR47939">
    <property type="entry name" value="MEMBRANE-ASSOCIATED SALT-INDUCIBLE PROTEIN-LIKE"/>
    <property type="match status" value="1"/>
</dbReference>
<dbReference type="InterPro" id="IPR050667">
    <property type="entry name" value="PPR-containing_protein"/>
</dbReference>
<feature type="compositionally biased region" description="Basic and acidic residues" evidence="1">
    <location>
        <begin position="711"/>
        <end position="732"/>
    </location>
</feature>
<dbReference type="Proteomes" id="UP000193144">
    <property type="component" value="Unassembled WGS sequence"/>
</dbReference>
<reference evidence="2 3" key="1">
    <citation type="submission" date="2016-07" db="EMBL/GenBank/DDBJ databases">
        <title>Pervasive Adenine N6-methylation of Active Genes in Fungi.</title>
        <authorList>
            <consortium name="DOE Joint Genome Institute"/>
            <person name="Mondo S.J."/>
            <person name="Dannebaum R.O."/>
            <person name="Kuo R.C."/>
            <person name="Labutti K."/>
            <person name="Haridas S."/>
            <person name="Kuo A."/>
            <person name="Salamov A."/>
            <person name="Ahrendt S.R."/>
            <person name="Lipzen A."/>
            <person name="Sullivan W."/>
            <person name="Andreopoulos W.B."/>
            <person name="Clum A."/>
            <person name="Lindquist E."/>
            <person name="Daum C."/>
            <person name="Ramamoorthy G.K."/>
            <person name="Gryganskyi A."/>
            <person name="Culley D."/>
            <person name="Magnuson J.K."/>
            <person name="James T.Y."/>
            <person name="O'Malley M.A."/>
            <person name="Stajich J.E."/>
            <person name="Spatafora J.W."/>
            <person name="Visel A."/>
            <person name="Grigoriev I.V."/>
        </authorList>
    </citation>
    <scope>NUCLEOTIDE SEQUENCE [LARGE SCALE GENOMIC DNA]</scope>
    <source>
        <strain evidence="2 3">CBS 115471</strain>
    </source>
</reference>
<accession>A0A1Y1Z8B7</accession>
<feature type="region of interest" description="Disordered" evidence="1">
    <location>
        <begin position="707"/>
        <end position="764"/>
    </location>
</feature>
<organism evidence="2 3">
    <name type="scientific">Clohesyomyces aquaticus</name>
    <dbReference type="NCBI Taxonomy" id="1231657"/>
    <lineage>
        <taxon>Eukaryota</taxon>
        <taxon>Fungi</taxon>
        <taxon>Dikarya</taxon>
        <taxon>Ascomycota</taxon>
        <taxon>Pezizomycotina</taxon>
        <taxon>Dothideomycetes</taxon>
        <taxon>Pleosporomycetidae</taxon>
        <taxon>Pleosporales</taxon>
        <taxon>Lindgomycetaceae</taxon>
        <taxon>Clohesyomyces</taxon>
    </lineage>
</organism>
<protein>
    <recommendedName>
        <fullName evidence="4">Pentatricopeptide repeat domain-containing protein</fullName>
    </recommendedName>
</protein>
<evidence type="ECO:0000313" key="3">
    <source>
        <dbReference type="Proteomes" id="UP000193144"/>
    </source>
</evidence>
<dbReference type="Gene3D" id="1.25.40.10">
    <property type="entry name" value="Tetratricopeptide repeat domain"/>
    <property type="match status" value="2"/>
</dbReference>
<dbReference type="STRING" id="1231657.A0A1Y1Z8B7"/>
<gene>
    <name evidence="2" type="ORF">BCR34DRAFT_590592</name>
</gene>